<feature type="domain" description="Carbohydrate kinase PfkB" evidence="3">
    <location>
        <begin position="1"/>
        <end position="289"/>
    </location>
</feature>
<proteinExistence type="predicted"/>
<dbReference type="Gene3D" id="3.40.1190.20">
    <property type="match status" value="1"/>
</dbReference>
<dbReference type="EMBL" id="JBHRZG010000022">
    <property type="protein sequence ID" value="MFC3834197.1"/>
    <property type="molecule type" value="Genomic_DNA"/>
</dbReference>
<comment type="caution">
    <text evidence="4">The sequence shown here is derived from an EMBL/GenBank/DDBJ whole genome shotgun (WGS) entry which is preliminary data.</text>
</comment>
<name>A0ABV7Z9W0_9DEIO</name>
<sequence length="310" mass="32477">MTQIVVIGNVNLDILLGPLDTWPQRGTEVTVPDMQWRAGGNAGNAALAFQGLGTAARVISGIGTDLPGQWLRTQFPGLDMHWLPVPGPTSVSVALTHPDGERTFLTHLGHLATQAWPACRAALPERPARYALVAGTFLMPALRADHPTVLADLRGAGTQVALDPAWPEGGFTPAVRAEMSAWLRHVDHLLINDLEAGHLTGQTRSEDAARALEEALPDGATVVVKCGARGVVARRLGTGYLHGAPAVTVLDTVGAGDTWNAAYLHALASGADLPAALAFAAHTAAVALSTVPRRYVGSPPAPEHLPERPT</sequence>
<evidence type="ECO:0000313" key="4">
    <source>
        <dbReference type="EMBL" id="MFC3834197.1"/>
    </source>
</evidence>
<dbReference type="PANTHER" id="PTHR10584">
    <property type="entry name" value="SUGAR KINASE"/>
    <property type="match status" value="1"/>
</dbReference>
<dbReference type="RefSeq" id="WP_380102636.1">
    <property type="nucleotide sequence ID" value="NZ_JBHRZG010000022.1"/>
</dbReference>
<evidence type="ECO:0000259" key="3">
    <source>
        <dbReference type="Pfam" id="PF00294"/>
    </source>
</evidence>
<evidence type="ECO:0000256" key="2">
    <source>
        <dbReference type="ARBA" id="ARBA00022777"/>
    </source>
</evidence>
<keyword evidence="5" id="KW-1185">Reference proteome</keyword>
<keyword evidence="2 4" id="KW-0418">Kinase</keyword>
<dbReference type="GO" id="GO:0016301">
    <property type="term" value="F:kinase activity"/>
    <property type="evidence" value="ECO:0007669"/>
    <property type="project" value="UniProtKB-KW"/>
</dbReference>
<dbReference type="EC" id="2.7.1.-" evidence="4"/>
<protein>
    <submittedName>
        <fullName evidence="4">Carbohydrate kinase family protein</fullName>
        <ecNumber evidence="4">2.7.1.-</ecNumber>
    </submittedName>
</protein>
<evidence type="ECO:0000313" key="5">
    <source>
        <dbReference type="Proteomes" id="UP001595803"/>
    </source>
</evidence>
<accession>A0ABV7Z9W0</accession>
<organism evidence="4 5">
    <name type="scientific">Deinococcus rufus</name>
    <dbReference type="NCBI Taxonomy" id="2136097"/>
    <lineage>
        <taxon>Bacteria</taxon>
        <taxon>Thermotogati</taxon>
        <taxon>Deinococcota</taxon>
        <taxon>Deinococci</taxon>
        <taxon>Deinococcales</taxon>
        <taxon>Deinococcaceae</taxon>
        <taxon>Deinococcus</taxon>
    </lineage>
</organism>
<dbReference type="InterPro" id="IPR011611">
    <property type="entry name" value="PfkB_dom"/>
</dbReference>
<dbReference type="InterPro" id="IPR002173">
    <property type="entry name" value="Carboh/pur_kinase_PfkB_CS"/>
</dbReference>
<reference evidence="5" key="1">
    <citation type="journal article" date="2019" name="Int. J. Syst. Evol. Microbiol.">
        <title>The Global Catalogue of Microorganisms (GCM) 10K type strain sequencing project: providing services to taxonomists for standard genome sequencing and annotation.</title>
        <authorList>
            <consortium name="The Broad Institute Genomics Platform"/>
            <consortium name="The Broad Institute Genome Sequencing Center for Infectious Disease"/>
            <person name="Wu L."/>
            <person name="Ma J."/>
        </authorList>
    </citation>
    <scope>NUCLEOTIDE SEQUENCE [LARGE SCALE GENOMIC DNA]</scope>
    <source>
        <strain evidence="5">CCTCC AB 2017081</strain>
    </source>
</reference>
<dbReference type="InterPro" id="IPR029056">
    <property type="entry name" value="Ribokinase-like"/>
</dbReference>
<evidence type="ECO:0000256" key="1">
    <source>
        <dbReference type="ARBA" id="ARBA00022679"/>
    </source>
</evidence>
<dbReference type="PANTHER" id="PTHR10584:SF166">
    <property type="entry name" value="RIBOKINASE"/>
    <property type="match status" value="1"/>
</dbReference>
<dbReference type="Pfam" id="PF00294">
    <property type="entry name" value="PfkB"/>
    <property type="match status" value="1"/>
</dbReference>
<gene>
    <name evidence="4" type="ORF">ACFOSB_15195</name>
</gene>
<keyword evidence="1 4" id="KW-0808">Transferase</keyword>
<dbReference type="PROSITE" id="PS00584">
    <property type="entry name" value="PFKB_KINASES_2"/>
    <property type="match status" value="1"/>
</dbReference>
<dbReference type="Proteomes" id="UP001595803">
    <property type="component" value="Unassembled WGS sequence"/>
</dbReference>
<dbReference type="SUPFAM" id="SSF53613">
    <property type="entry name" value="Ribokinase-like"/>
    <property type="match status" value="1"/>
</dbReference>